<feature type="repeat" description="PPR" evidence="4">
    <location>
        <begin position="484"/>
        <end position="518"/>
    </location>
</feature>
<keyword evidence="2" id="KW-0677">Repeat</keyword>
<feature type="repeat" description="PPR" evidence="4">
    <location>
        <begin position="307"/>
        <end position="341"/>
    </location>
</feature>
<dbReference type="PANTHER" id="PTHR47939:SF1">
    <property type="entry name" value="OS04G0684500 PROTEIN"/>
    <property type="match status" value="1"/>
</dbReference>
<feature type="repeat" description="PPR" evidence="4">
    <location>
        <begin position="414"/>
        <end position="448"/>
    </location>
</feature>
<evidence type="ECO:0000256" key="2">
    <source>
        <dbReference type="ARBA" id="ARBA00022737"/>
    </source>
</evidence>
<keyword evidence="3" id="KW-0809">Transit peptide</keyword>
<dbReference type="EMBL" id="RWGY01000007">
    <property type="protein sequence ID" value="TVU40001.1"/>
    <property type="molecule type" value="Genomic_DNA"/>
</dbReference>
<gene>
    <name evidence="7" type="ORF">EJB05_13446</name>
</gene>
<keyword evidence="8" id="KW-1185">Reference proteome</keyword>
<sequence length="888" mass="99495">LSRPSSVLSYSKPSPNRPEARSYLVTQESFAIRNIRNGKAAPLMSSAPSPPPPPPPPQPSASPGAPPRVVRAPPRRPPRRAPEPPSWAERRPAVSLDLDRGRRSARVEVDGVGAVSLPARHRLRVEGTRWQRDWKVSEVAARVLALPPADAHAVDAVLNCWAGRFARRNFPLLIREITITGSLKHAVHVFRWMKNQENYCARADIYGMMIRLHARHNHVDQARGLFFEMQEWRCKPDADTYNSLIHAHARAGQWRWAINIMEDMQRAAIPPSRTTYNNVINACGAAGNWKKALDLCKKMTENGVGPDLVTHNIVLSAFKNGAQYSKAIAYYEIMKGSNIVPDTFTLNIVIHCLVKVGRYGEAIELFNSMREKRALCPPDVVTYTSIMQSYSVCGQAENCKAVFDMMVAEGVKPNIVSYNALLGAYASHGMHREAVETFNSLKQNGLRPDVVSYTSLLNAYGRSALPEKAREVFNEMRDNSCKPNKVSYNALIDAYGSAGMLKEAIRLLHEMERDGIQPDVVSISTLLTACGRCRQLTKMGTILAAAKSRGIELNAVAYNSGIGSYLSLGDYEKAFQLYTLMRASSVKPDAVTYNILISGSCKLGKYAESLKFFDDMKDLKIHLTKEVYSSIICSYGNLIEAESTFSSMKESGCFPDVLTYTTMMKAYNDDGSWRRAWDLSKDMEGNGIQPDAIICSSLMEALNKGSQPKRVLHLMEFMKETHISLNQKAYFEIIASCSMLRDWKTASEIIEHFDSSLSSISLGTLNHLLNFLGKCGKTESMMKLFYKMVTSCSTVGLPTYTVLLRNLLVVGKWRKYVEGKESGPYKPLKPGPKVLQWMEDAGVHPTLYMYQSVLPYIWRDNSMDYVNLMQEKIKQSLELYKQTFNIKS</sequence>
<dbReference type="Gene3D" id="1.25.40.10">
    <property type="entry name" value="Tetratricopeptide repeat domain"/>
    <property type="match status" value="7"/>
</dbReference>
<dbReference type="Pfam" id="PF12854">
    <property type="entry name" value="PPR_1"/>
    <property type="match status" value="2"/>
</dbReference>
<evidence type="ECO:0000256" key="5">
    <source>
        <dbReference type="SAM" id="MobiDB-lite"/>
    </source>
</evidence>
<dbReference type="FunFam" id="1.25.40.10:FF:001333">
    <property type="entry name" value="Pentatricopeptide repeat-containing protein"/>
    <property type="match status" value="1"/>
</dbReference>
<dbReference type="Pfam" id="PF13041">
    <property type="entry name" value="PPR_2"/>
    <property type="match status" value="4"/>
</dbReference>
<evidence type="ECO:0000256" key="1">
    <source>
        <dbReference type="ARBA" id="ARBA00007626"/>
    </source>
</evidence>
<reference evidence="7 8" key="1">
    <citation type="journal article" date="2019" name="Sci. Rep.">
        <title>A high-quality genome of Eragrostis curvula grass provides insights into Poaceae evolution and supports new strategies to enhance forage quality.</title>
        <authorList>
            <person name="Carballo J."/>
            <person name="Santos B.A.C.M."/>
            <person name="Zappacosta D."/>
            <person name="Garbus I."/>
            <person name="Selva J.P."/>
            <person name="Gallo C.A."/>
            <person name="Diaz A."/>
            <person name="Albertini E."/>
            <person name="Caccamo M."/>
            <person name="Echenique V."/>
        </authorList>
    </citation>
    <scope>NUCLEOTIDE SEQUENCE [LARGE SCALE GENOMIC DNA]</scope>
    <source>
        <strain evidence="8">cv. Victoria</strain>
        <tissue evidence="7">Leaf</tissue>
    </source>
</reference>
<feature type="repeat" description="PPR" evidence="4">
    <location>
        <begin position="342"/>
        <end position="372"/>
    </location>
</feature>
<evidence type="ECO:0000259" key="6">
    <source>
        <dbReference type="Pfam" id="PF23276"/>
    </source>
</evidence>
<feature type="non-terminal residue" evidence="7">
    <location>
        <position position="1"/>
    </location>
</feature>
<dbReference type="NCBIfam" id="TIGR00756">
    <property type="entry name" value="PPR"/>
    <property type="match status" value="12"/>
</dbReference>
<dbReference type="Pfam" id="PF13812">
    <property type="entry name" value="PPR_3"/>
    <property type="match status" value="1"/>
</dbReference>
<feature type="compositionally biased region" description="Pro residues" evidence="5">
    <location>
        <begin position="48"/>
        <end position="66"/>
    </location>
</feature>
<feature type="compositionally biased region" description="Polar residues" evidence="5">
    <location>
        <begin position="1"/>
        <end position="14"/>
    </location>
</feature>
<dbReference type="InterPro" id="IPR050667">
    <property type="entry name" value="PPR-containing_protein"/>
</dbReference>
<comment type="caution">
    <text evidence="7">The sequence shown here is derived from an EMBL/GenBank/DDBJ whole genome shotgun (WGS) entry which is preliminary data.</text>
</comment>
<feature type="repeat" description="PPR" evidence="4">
    <location>
        <begin position="202"/>
        <end position="236"/>
    </location>
</feature>
<evidence type="ECO:0000256" key="3">
    <source>
        <dbReference type="ARBA" id="ARBA00022946"/>
    </source>
</evidence>
<feature type="repeat" description="PPR" evidence="4">
    <location>
        <begin position="237"/>
        <end position="271"/>
    </location>
</feature>
<accession>A0A5J9VWI5</accession>
<dbReference type="Proteomes" id="UP000324897">
    <property type="component" value="Chromosome 4"/>
</dbReference>
<dbReference type="Pfam" id="PF01535">
    <property type="entry name" value="PPR"/>
    <property type="match status" value="1"/>
</dbReference>
<dbReference type="SUPFAM" id="SSF48452">
    <property type="entry name" value="TPR-like"/>
    <property type="match status" value="2"/>
</dbReference>
<feature type="repeat" description="PPR" evidence="4">
    <location>
        <begin position="379"/>
        <end position="413"/>
    </location>
</feature>
<dbReference type="AlphaFoldDB" id="A0A5J9VWI5"/>
<protein>
    <recommendedName>
        <fullName evidence="6">Pentatricopeptide repeat-containing protein-mitochondrial domain-containing protein</fullName>
    </recommendedName>
</protein>
<proteinExistence type="inferred from homology"/>
<evidence type="ECO:0000256" key="4">
    <source>
        <dbReference type="PROSITE-ProRule" id="PRU00708"/>
    </source>
</evidence>
<feature type="repeat" description="PPR" evidence="4">
    <location>
        <begin position="554"/>
        <end position="588"/>
    </location>
</feature>
<feature type="repeat" description="PPR" evidence="4">
    <location>
        <begin position="656"/>
        <end position="690"/>
    </location>
</feature>
<dbReference type="InterPro" id="IPR011990">
    <property type="entry name" value="TPR-like_helical_dom_sf"/>
</dbReference>
<organism evidence="7 8">
    <name type="scientific">Eragrostis curvula</name>
    <name type="common">weeping love grass</name>
    <dbReference type="NCBI Taxonomy" id="38414"/>
    <lineage>
        <taxon>Eukaryota</taxon>
        <taxon>Viridiplantae</taxon>
        <taxon>Streptophyta</taxon>
        <taxon>Embryophyta</taxon>
        <taxon>Tracheophyta</taxon>
        <taxon>Spermatophyta</taxon>
        <taxon>Magnoliopsida</taxon>
        <taxon>Liliopsida</taxon>
        <taxon>Poales</taxon>
        <taxon>Poaceae</taxon>
        <taxon>PACMAD clade</taxon>
        <taxon>Chloridoideae</taxon>
        <taxon>Eragrostideae</taxon>
        <taxon>Eragrostidinae</taxon>
        <taxon>Eragrostis</taxon>
    </lineage>
</organism>
<dbReference type="PANTHER" id="PTHR47939">
    <property type="entry name" value="MEMBRANE-ASSOCIATED SALT-INDUCIBLE PROTEIN-LIKE"/>
    <property type="match status" value="1"/>
</dbReference>
<dbReference type="PROSITE" id="PS51375">
    <property type="entry name" value="PPR"/>
    <property type="match status" value="12"/>
</dbReference>
<dbReference type="InterPro" id="IPR002885">
    <property type="entry name" value="PPR_rpt"/>
</dbReference>
<feature type="repeat" description="PPR" evidence="4">
    <location>
        <begin position="589"/>
        <end position="623"/>
    </location>
</feature>
<feature type="repeat" description="PPR" evidence="4">
    <location>
        <begin position="272"/>
        <end position="306"/>
    </location>
</feature>
<dbReference type="OrthoDB" id="185373at2759"/>
<feature type="domain" description="Pentatricopeptide repeat-containing protein-mitochondrial" evidence="6">
    <location>
        <begin position="455"/>
        <end position="579"/>
    </location>
</feature>
<feature type="repeat" description="PPR" evidence="4">
    <location>
        <begin position="449"/>
        <end position="483"/>
    </location>
</feature>
<evidence type="ECO:0000313" key="8">
    <source>
        <dbReference type="Proteomes" id="UP000324897"/>
    </source>
</evidence>
<dbReference type="InterPro" id="IPR057027">
    <property type="entry name" value="TPR_mt"/>
</dbReference>
<feature type="region of interest" description="Disordered" evidence="5">
    <location>
        <begin position="1"/>
        <end position="94"/>
    </location>
</feature>
<name>A0A5J9VWI5_9POAL</name>
<dbReference type="FunFam" id="1.25.40.10:FF:001209">
    <property type="entry name" value="Os07g0213300 protein"/>
    <property type="match status" value="1"/>
</dbReference>
<evidence type="ECO:0000313" key="7">
    <source>
        <dbReference type="EMBL" id="TVU40001.1"/>
    </source>
</evidence>
<dbReference type="Pfam" id="PF23276">
    <property type="entry name" value="TPR_24"/>
    <property type="match status" value="1"/>
</dbReference>
<comment type="similarity">
    <text evidence="1">Belongs to the PPR family. P subfamily.</text>
</comment>
<feature type="non-terminal residue" evidence="7">
    <location>
        <position position="888"/>
    </location>
</feature>